<dbReference type="PANTHER" id="PTHR30347">
    <property type="entry name" value="POTASSIUM CHANNEL RELATED"/>
    <property type="match status" value="1"/>
</dbReference>
<feature type="transmembrane region" description="Helical" evidence="9">
    <location>
        <begin position="904"/>
        <end position="932"/>
    </location>
</feature>
<feature type="domain" description="Mechanosensitive ion channel inner membrane" evidence="12">
    <location>
        <begin position="486"/>
        <end position="816"/>
    </location>
</feature>
<keyword evidence="6 9" id="KW-1133">Transmembrane helix</keyword>
<dbReference type="Gene3D" id="2.30.30.60">
    <property type="match status" value="1"/>
</dbReference>
<evidence type="ECO:0000256" key="5">
    <source>
        <dbReference type="ARBA" id="ARBA00022729"/>
    </source>
</evidence>
<feature type="domain" description="Mechanosensitive ion channel transmembrane helices 2/3" evidence="15">
    <location>
        <begin position="877"/>
        <end position="918"/>
    </location>
</feature>
<proteinExistence type="inferred from homology"/>
<protein>
    <submittedName>
        <fullName evidence="16">Mechanosensitive channel MscK</fullName>
    </submittedName>
</protein>
<dbReference type="InterPro" id="IPR011066">
    <property type="entry name" value="MscS_channel_C_sf"/>
</dbReference>
<dbReference type="Pfam" id="PF12794">
    <property type="entry name" value="MscS_TM"/>
    <property type="match status" value="1"/>
</dbReference>
<evidence type="ECO:0000256" key="4">
    <source>
        <dbReference type="ARBA" id="ARBA00022692"/>
    </source>
</evidence>
<feature type="transmembrane region" description="Helical" evidence="9">
    <location>
        <begin position="479"/>
        <end position="500"/>
    </location>
</feature>
<evidence type="ECO:0000256" key="2">
    <source>
        <dbReference type="ARBA" id="ARBA00008017"/>
    </source>
</evidence>
<feature type="transmembrane region" description="Helical" evidence="9">
    <location>
        <begin position="675"/>
        <end position="700"/>
    </location>
</feature>
<feature type="transmembrane region" description="Helical" evidence="9">
    <location>
        <begin position="541"/>
        <end position="559"/>
    </location>
</feature>
<dbReference type="GO" id="GO:0005886">
    <property type="term" value="C:plasma membrane"/>
    <property type="evidence" value="ECO:0007669"/>
    <property type="project" value="UniProtKB-SubCell"/>
</dbReference>
<feature type="coiled-coil region" evidence="8">
    <location>
        <begin position="114"/>
        <end position="148"/>
    </location>
</feature>
<feature type="domain" description="Mechanosensitive ion channel MscS porin" evidence="13">
    <location>
        <begin position="35"/>
        <end position="260"/>
    </location>
</feature>
<feature type="transmembrane region" description="Helical" evidence="9">
    <location>
        <begin position="606"/>
        <end position="623"/>
    </location>
</feature>
<dbReference type="RefSeq" id="WP_306352220.1">
    <property type="nucleotide sequence ID" value="NZ_JASAWV010000023.1"/>
</dbReference>
<evidence type="ECO:0000256" key="9">
    <source>
        <dbReference type="SAM" id="Phobius"/>
    </source>
</evidence>
<dbReference type="Gene3D" id="1.10.287.1260">
    <property type="match status" value="1"/>
</dbReference>
<sequence length="1107" mass="125652">MRKSLFFITLFFTLFSFLSNNAVAALPTEAELNIQLKEAKKNSVNDSSLSAVIKDLEESLTLLEELQLQKQENQALQTLLTDIDIKIQQGQTEIASQTQQPPHNNAEVESEITIDELQQELEENIHHLKTLQEKLAEVNSNLVQQNTLSTNAQTILTENTESSKKINALISDKSLRTSLKNKYLIEQKLLHLKSNLSKELLKNNDRITLFYQTQYDLLQSKETILQNKITTLQAHINKKRLQQSQEQFEQVQNQQLNTEHSQTIQTELNINTELSKQLLSQTKETNTLSQAELRLRNILDNLTQTQRTLKEQISALKGTLVLSRIIQKQKQKLPLSTTIKDLPDQISELRVRIFDMTQKRNELYVPNQYIEELQKTNQVTFSDDEIQQLNKVLVERKRLLSDSLTSLNNQLNLSINLELVQKQVSEISQQIEDTLVQQSFWVKSNAPINTKWLKSLPKQLSYQLQNIIQKFNFSNSGEYLTSLSIIIGFLIFIILIIYYFGSKIKQHLALINGQINSLNADSQWHTPIALFYNTILTLPRILWFLVIMLLVGYFCFSSPLEIWKWSLKIAGYLWLFSFILSLFSEKGIAVKHFGLSEESCQTFQKVILKGMMVVIILLNVSIFTNVTENGIGGDVIGQIISIFALIFCIFILAPSFKRALNVHNENAQVDKTENILLTTLRLLIQLTPIGLIALISIGYYYTALKLISLTITSYIIIVLWLLVRYVIYRAVQVASRRLAYRRLQEQRRNKVMEGVSVADDIISIPQQSESIKVGILKSQIIHITNIILWVIVASLLYNVWSELIVSADYLNNISLWKQSVVTENGTEVETITLFNLLIATIILTVMYLLVRNIRSILEIFVFSRIKLSQGTPYTITTLLTYAIVAIGSASAFSSLGMSWAKLQWLFAALSVGLGFGLQEIFANFISGIIILFERPVRIGDVITVGEFSGTVSRIRIRATTLMDFDGKEVIVPNKNFVTERLTNWALSSATTRVIISIGVAYGSDLDLTKKLLLQAAEETETVLDDPAPVVYFLSFGASTLDHELRVYVGELADRNTTVDALNRKIDQLFAENGIEIAFNQLDVFIKNQAIDEAVNLPKDIAQNVQAG</sequence>
<keyword evidence="5 10" id="KW-0732">Signal</keyword>
<evidence type="ECO:0000259" key="14">
    <source>
        <dbReference type="Pfam" id="PF21082"/>
    </source>
</evidence>
<feature type="domain" description="Mechanosensitive ion channel MscS C-terminal" evidence="14">
    <location>
        <begin position="994"/>
        <end position="1076"/>
    </location>
</feature>
<feature type="transmembrane region" description="Helical" evidence="9">
    <location>
        <begin position="635"/>
        <end position="654"/>
    </location>
</feature>
<dbReference type="InterPro" id="IPR052702">
    <property type="entry name" value="MscS-like_channel"/>
</dbReference>
<dbReference type="Pfam" id="PF00924">
    <property type="entry name" value="MS_channel_2nd"/>
    <property type="match status" value="1"/>
</dbReference>
<dbReference type="SUPFAM" id="SSF50182">
    <property type="entry name" value="Sm-like ribonucleoproteins"/>
    <property type="match status" value="1"/>
</dbReference>
<evidence type="ECO:0000256" key="1">
    <source>
        <dbReference type="ARBA" id="ARBA00004651"/>
    </source>
</evidence>
<evidence type="ECO:0000256" key="10">
    <source>
        <dbReference type="SAM" id="SignalP"/>
    </source>
</evidence>
<feature type="transmembrane region" description="Helical" evidence="9">
    <location>
        <begin position="706"/>
        <end position="727"/>
    </location>
</feature>
<dbReference type="AlphaFoldDB" id="A0AAW8CN98"/>
<dbReference type="FunFam" id="1.10.287.1260:FF:000002">
    <property type="entry name" value="Potassium efflux system KefA"/>
    <property type="match status" value="1"/>
</dbReference>
<evidence type="ECO:0000313" key="17">
    <source>
        <dbReference type="Proteomes" id="UP001226020"/>
    </source>
</evidence>
<keyword evidence="8" id="KW-0175">Coiled coil</keyword>
<dbReference type="GO" id="GO:0009992">
    <property type="term" value="P:intracellular water homeostasis"/>
    <property type="evidence" value="ECO:0007669"/>
    <property type="project" value="TreeGrafter"/>
</dbReference>
<evidence type="ECO:0000259" key="12">
    <source>
        <dbReference type="Pfam" id="PF12794"/>
    </source>
</evidence>
<dbReference type="PANTHER" id="PTHR30347:SF1">
    <property type="entry name" value="MECHANOSENSITIVE CHANNEL MSCK"/>
    <property type="match status" value="1"/>
</dbReference>
<name>A0AAW8CN98_9PAST</name>
<feature type="transmembrane region" description="Helical" evidence="9">
    <location>
        <begin position="565"/>
        <end position="585"/>
    </location>
</feature>
<dbReference type="InterPro" id="IPR023408">
    <property type="entry name" value="MscS_beta-dom_sf"/>
</dbReference>
<dbReference type="Gene3D" id="3.30.70.100">
    <property type="match status" value="1"/>
</dbReference>
<dbReference type="InterPro" id="IPR010920">
    <property type="entry name" value="LSM_dom_sf"/>
</dbReference>
<comment type="subcellular location">
    <subcellularLocation>
        <location evidence="1">Cell membrane</location>
        <topology evidence="1">Multi-pass membrane protein</topology>
    </subcellularLocation>
</comment>
<evidence type="ECO:0000256" key="6">
    <source>
        <dbReference type="ARBA" id="ARBA00022989"/>
    </source>
</evidence>
<dbReference type="InterPro" id="IPR011014">
    <property type="entry name" value="MscS_channel_TM-2"/>
</dbReference>
<dbReference type="Pfam" id="PF12795">
    <property type="entry name" value="MscS_porin"/>
    <property type="match status" value="1"/>
</dbReference>
<evidence type="ECO:0000259" key="13">
    <source>
        <dbReference type="Pfam" id="PF12795"/>
    </source>
</evidence>
<feature type="signal peptide" evidence="10">
    <location>
        <begin position="1"/>
        <end position="24"/>
    </location>
</feature>
<dbReference type="SUPFAM" id="SSF82861">
    <property type="entry name" value="Mechanosensitive channel protein MscS (YggB), transmembrane region"/>
    <property type="match status" value="1"/>
</dbReference>
<keyword evidence="17" id="KW-1185">Reference proteome</keyword>
<dbReference type="InterPro" id="IPR025692">
    <property type="entry name" value="MscS_IM_dom1"/>
</dbReference>
<comment type="similarity">
    <text evidence="2">Belongs to the MscS (TC 1.A.23) family.</text>
</comment>
<dbReference type="InterPro" id="IPR049142">
    <property type="entry name" value="MS_channel_1st"/>
</dbReference>
<feature type="chain" id="PRO_5043846630" evidence="10">
    <location>
        <begin position="25"/>
        <end position="1107"/>
    </location>
</feature>
<keyword evidence="7 9" id="KW-0472">Membrane</keyword>
<dbReference type="EMBL" id="JASAXT010000020">
    <property type="protein sequence ID" value="MDP8149253.1"/>
    <property type="molecule type" value="Genomic_DNA"/>
</dbReference>
<dbReference type="Pfam" id="PF21082">
    <property type="entry name" value="MS_channel_3rd"/>
    <property type="match status" value="1"/>
</dbReference>
<dbReference type="NCBIfam" id="NF008438">
    <property type="entry name" value="PRK11281.1"/>
    <property type="match status" value="1"/>
</dbReference>
<evidence type="ECO:0000256" key="8">
    <source>
        <dbReference type="SAM" id="Coils"/>
    </source>
</evidence>
<accession>A0AAW8CN98</accession>
<keyword evidence="4 9" id="KW-0812">Transmembrane</keyword>
<feature type="domain" description="Mechanosensitive ion channel MscS" evidence="11">
    <location>
        <begin position="920"/>
        <end position="984"/>
    </location>
</feature>
<evidence type="ECO:0000259" key="11">
    <source>
        <dbReference type="Pfam" id="PF00924"/>
    </source>
</evidence>
<evidence type="ECO:0000256" key="3">
    <source>
        <dbReference type="ARBA" id="ARBA00022475"/>
    </source>
</evidence>
<comment type="caution">
    <text evidence="16">The sequence shown here is derived from an EMBL/GenBank/DDBJ whole genome shotgun (WGS) entry which is preliminary data.</text>
</comment>
<evidence type="ECO:0000256" key="7">
    <source>
        <dbReference type="ARBA" id="ARBA00023136"/>
    </source>
</evidence>
<dbReference type="Pfam" id="PF21088">
    <property type="entry name" value="MS_channel_1st"/>
    <property type="match status" value="1"/>
</dbReference>
<dbReference type="SUPFAM" id="SSF82689">
    <property type="entry name" value="Mechanosensitive channel protein MscS (YggB), C-terminal domain"/>
    <property type="match status" value="1"/>
</dbReference>
<dbReference type="InterPro" id="IPR049278">
    <property type="entry name" value="MS_channel_C"/>
</dbReference>
<dbReference type="InterPro" id="IPR024393">
    <property type="entry name" value="MscS_porin"/>
</dbReference>
<keyword evidence="3" id="KW-1003">Cell membrane</keyword>
<dbReference type="FunFam" id="2.30.30.60:FF:000001">
    <property type="entry name" value="MscS Mechanosensitive ion channel"/>
    <property type="match status" value="1"/>
</dbReference>
<evidence type="ECO:0000259" key="15">
    <source>
        <dbReference type="Pfam" id="PF21088"/>
    </source>
</evidence>
<organism evidence="16 17">
    <name type="scientific">Phocoenobacter atlanticus subsp. atlanticus</name>
    <dbReference type="NCBI Taxonomy" id="3061285"/>
    <lineage>
        <taxon>Bacteria</taxon>
        <taxon>Pseudomonadati</taxon>
        <taxon>Pseudomonadota</taxon>
        <taxon>Gammaproteobacteria</taxon>
        <taxon>Pasteurellales</taxon>
        <taxon>Pasteurellaceae</taxon>
        <taxon>Phocoenobacter</taxon>
        <taxon>Phocoenobacter atlanticus</taxon>
    </lineage>
</organism>
<reference evidence="16 17" key="1">
    <citation type="journal article" date="2023" name="Front. Microbiol.">
        <title>Phylogeography and host specificity of Pasteurellaceae pathogenic to sea-farmed fish in the north-east Atlantic.</title>
        <authorList>
            <person name="Gulla S."/>
            <person name="Colquhoun D.J."/>
            <person name="Olsen A.B."/>
            <person name="Spilsberg B."/>
            <person name="Lagesen K."/>
            <person name="Aakesson C.P."/>
            <person name="Strom S."/>
            <person name="Manji F."/>
            <person name="Birkbeck T.H."/>
            <person name="Nilsen H.K."/>
        </authorList>
    </citation>
    <scope>NUCLEOTIDE SEQUENCE [LARGE SCALE GENOMIC DNA]</scope>
    <source>
        <strain evidence="16 17">NVIB3131</strain>
    </source>
</reference>
<dbReference type="GO" id="GO:0008381">
    <property type="term" value="F:mechanosensitive monoatomic ion channel activity"/>
    <property type="evidence" value="ECO:0007669"/>
    <property type="project" value="UniProtKB-ARBA"/>
</dbReference>
<dbReference type="PROSITE" id="PS01246">
    <property type="entry name" value="UPF0003"/>
    <property type="match status" value="1"/>
</dbReference>
<dbReference type="InterPro" id="IPR006686">
    <property type="entry name" value="MscS_channel_CS"/>
</dbReference>
<feature type="transmembrane region" description="Helical" evidence="9">
    <location>
        <begin position="871"/>
        <end position="892"/>
    </location>
</feature>
<feature type="transmembrane region" description="Helical" evidence="9">
    <location>
        <begin position="831"/>
        <end position="850"/>
    </location>
</feature>
<evidence type="ECO:0000313" key="16">
    <source>
        <dbReference type="EMBL" id="MDP8149253.1"/>
    </source>
</evidence>
<dbReference type="InterPro" id="IPR006685">
    <property type="entry name" value="MscS_channel_2nd"/>
</dbReference>
<gene>
    <name evidence="16" type="primary">mscK</name>
    <name evidence="16" type="ORF">QJU57_09225</name>
</gene>
<dbReference type="Proteomes" id="UP001226020">
    <property type="component" value="Unassembled WGS sequence"/>
</dbReference>
<feature type="transmembrane region" description="Helical" evidence="9">
    <location>
        <begin position="780"/>
        <end position="800"/>
    </location>
</feature>
<feature type="coiled-coil region" evidence="8">
    <location>
        <begin position="288"/>
        <end position="319"/>
    </location>
</feature>